<evidence type="ECO:0000256" key="10">
    <source>
        <dbReference type="HAMAP-Rule" id="MF_00121"/>
    </source>
</evidence>
<keyword evidence="3 10" id="KW-0436">Ligase</keyword>
<comment type="catalytic activity">
    <reaction evidence="9 10">
        <text>L-glutamyl-tRNA(Gln) + L-glutamine + ATP + H2O = L-glutaminyl-tRNA(Gln) + L-glutamate + ADP + phosphate + H(+)</text>
        <dbReference type="Rhea" id="RHEA:17521"/>
        <dbReference type="Rhea" id="RHEA-COMP:9681"/>
        <dbReference type="Rhea" id="RHEA-COMP:9684"/>
        <dbReference type="ChEBI" id="CHEBI:15377"/>
        <dbReference type="ChEBI" id="CHEBI:15378"/>
        <dbReference type="ChEBI" id="CHEBI:29985"/>
        <dbReference type="ChEBI" id="CHEBI:30616"/>
        <dbReference type="ChEBI" id="CHEBI:43474"/>
        <dbReference type="ChEBI" id="CHEBI:58359"/>
        <dbReference type="ChEBI" id="CHEBI:78520"/>
        <dbReference type="ChEBI" id="CHEBI:78521"/>
        <dbReference type="ChEBI" id="CHEBI:456216"/>
    </reaction>
</comment>
<dbReference type="InterPro" id="IPR014746">
    <property type="entry name" value="Gln_synth/guanido_kin_cat_dom"/>
</dbReference>
<dbReference type="AlphaFoldDB" id="A0A0G0UBA4"/>
<comment type="caution">
    <text evidence="12">The sequence shown here is derived from an EMBL/GenBank/DDBJ whole genome shotgun (WGS) entry which is preliminary data.</text>
</comment>
<evidence type="ECO:0000256" key="1">
    <source>
        <dbReference type="ARBA" id="ARBA00005306"/>
    </source>
</evidence>
<comment type="catalytic activity">
    <reaction evidence="8 10">
        <text>L-aspartyl-tRNA(Asn) + L-glutamine + ATP + H2O = L-asparaginyl-tRNA(Asn) + L-glutamate + ADP + phosphate + 2 H(+)</text>
        <dbReference type="Rhea" id="RHEA:14513"/>
        <dbReference type="Rhea" id="RHEA-COMP:9674"/>
        <dbReference type="Rhea" id="RHEA-COMP:9677"/>
        <dbReference type="ChEBI" id="CHEBI:15377"/>
        <dbReference type="ChEBI" id="CHEBI:15378"/>
        <dbReference type="ChEBI" id="CHEBI:29985"/>
        <dbReference type="ChEBI" id="CHEBI:30616"/>
        <dbReference type="ChEBI" id="CHEBI:43474"/>
        <dbReference type="ChEBI" id="CHEBI:58359"/>
        <dbReference type="ChEBI" id="CHEBI:78515"/>
        <dbReference type="ChEBI" id="CHEBI:78516"/>
        <dbReference type="ChEBI" id="CHEBI:456216"/>
    </reaction>
</comment>
<evidence type="ECO:0000256" key="3">
    <source>
        <dbReference type="ARBA" id="ARBA00022598"/>
    </source>
</evidence>
<evidence type="ECO:0000313" key="12">
    <source>
        <dbReference type="EMBL" id="KKR86243.1"/>
    </source>
</evidence>
<dbReference type="GO" id="GO:0005524">
    <property type="term" value="F:ATP binding"/>
    <property type="evidence" value="ECO:0007669"/>
    <property type="project" value="UniProtKB-KW"/>
</dbReference>
<dbReference type="GO" id="GO:0070681">
    <property type="term" value="P:glutaminyl-tRNAGln biosynthesis via transamidation"/>
    <property type="evidence" value="ECO:0007669"/>
    <property type="project" value="TreeGrafter"/>
</dbReference>
<comment type="similarity">
    <text evidence="1 10">Belongs to the GatB/GatE family. GatB subfamily.</text>
</comment>
<dbReference type="Pfam" id="PF02934">
    <property type="entry name" value="GatB_N"/>
    <property type="match status" value="1"/>
</dbReference>
<dbReference type="SUPFAM" id="SSF55931">
    <property type="entry name" value="Glutamine synthetase/guanido kinase"/>
    <property type="match status" value="1"/>
</dbReference>
<dbReference type="GO" id="GO:0006412">
    <property type="term" value="P:translation"/>
    <property type="evidence" value="ECO:0007669"/>
    <property type="project" value="UniProtKB-UniRule"/>
</dbReference>
<dbReference type="PROSITE" id="PS01234">
    <property type="entry name" value="GATB"/>
    <property type="match status" value="1"/>
</dbReference>
<dbReference type="InterPro" id="IPR006075">
    <property type="entry name" value="Asn/Gln-tRNA_Trfase_suB/E_cat"/>
</dbReference>
<dbReference type="NCBIfam" id="NF004014">
    <property type="entry name" value="PRK05477.1-4"/>
    <property type="match status" value="1"/>
</dbReference>
<dbReference type="Pfam" id="PF02637">
    <property type="entry name" value="GatB_Yqey"/>
    <property type="match status" value="1"/>
</dbReference>
<dbReference type="InterPro" id="IPR018027">
    <property type="entry name" value="Asn/Gln_amidotransferase"/>
</dbReference>
<protein>
    <recommendedName>
        <fullName evidence="10">Aspartyl/glutamyl-tRNA(Asn/Gln) amidotransferase subunit B</fullName>
        <shortName evidence="10">Asp/Glu-ADT subunit B</shortName>
        <ecNumber evidence="10">6.3.5.-</ecNumber>
    </recommendedName>
</protein>
<evidence type="ECO:0000256" key="2">
    <source>
        <dbReference type="ARBA" id="ARBA00011123"/>
    </source>
</evidence>
<comment type="subunit">
    <text evidence="2 10">Heterotrimer of A, B and C subunits.</text>
</comment>
<dbReference type="InterPro" id="IPR023168">
    <property type="entry name" value="GatB_Yqey_C_2"/>
</dbReference>
<feature type="domain" description="Asn/Gln amidotransferase" evidence="11">
    <location>
        <begin position="313"/>
        <end position="411"/>
    </location>
</feature>
<comment type="function">
    <text evidence="7 10">Allows the formation of correctly charged Asn-tRNA(Asn) or Gln-tRNA(Gln) through the transamidation of misacylated Asp-tRNA(Asn) or Glu-tRNA(Gln) in organisms which lack either or both of asparaginyl-tRNA or glutaminyl-tRNA synthetases. The reaction takes place in the presence of glutamine and ATP through an activated phospho-Asp-tRNA(Asn) or phospho-Glu-tRNA(Gln).</text>
</comment>
<evidence type="ECO:0000256" key="4">
    <source>
        <dbReference type="ARBA" id="ARBA00022741"/>
    </source>
</evidence>
<evidence type="ECO:0000256" key="8">
    <source>
        <dbReference type="ARBA" id="ARBA00047380"/>
    </source>
</evidence>
<dbReference type="Gene3D" id="1.10.150.380">
    <property type="entry name" value="GatB domain, N-terminal subdomain"/>
    <property type="match status" value="1"/>
</dbReference>
<keyword evidence="4 10" id="KW-0547">Nucleotide-binding</keyword>
<dbReference type="Gene3D" id="1.10.10.410">
    <property type="match status" value="1"/>
</dbReference>
<name>A0A0G0UBA4_9BACT</name>
<dbReference type="InterPro" id="IPR017959">
    <property type="entry name" value="Asn/Gln-tRNA_amidoTrfase_suB/E"/>
</dbReference>
<reference evidence="12 13" key="1">
    <citation type="journal article" date="2015" name="Nature">
        <title>rRNA introns, odd ribosomes, and small enigmatic genomes across a large radiation of phyla.</title>
        <authorList>
            <person name="Brown C.T."/>
            <person name="Hug L.A."/>
            <person name="Thomas B.C."/>
            <person name="Sharon I."/>
            <person name="Castelle C.J."/>
            <person name="Singh A."/>
            <person name="Wilkins M.J."/>
            <person name="Williams K.H."/>
            <person name="Banfield J.F."/>
        </authorList>
    </citation>
    <scope>NUCLEOTIDE SEQUENCE [LARGE SCALE GENOMIC DNA]</scope>
</reference>
<dbReference type="EC" id="6.3.5.-" evidence="10"/>
<evidence type="ECO:0000256" key="9">
    <source>
        <dbReference type="ARBA" id="ARBA00047913"/>
    </source>
</evidence>
<dbReference type="GO" id="GO:0050567">
    <property type="term" value="F:glutaminyl-tRNA synthase (glutamine-hydrolyzing) activity"/>
    <property type="evidence" value="ECO:0007669"/>
    <property type="project" value="UniProtKB-UniRule"/>
</dbReference>
<dbReference type="Proteomes" id="UP000034854">
    <property type="component" value="Unassembled WGS sequence"/>
</dbReference>
<evidence type="ECO:0000256" key="6">
    <source>
        <dbReference type="ARBA" id="ARBA00022917"/>
    </source>
</evidence>
<dbReference type="HAMAP" id="MF_00121">
    <property type="entry name" value="GatB"/>
    <property type="match status" value="1"/>
</dbReference>
<evidence type="ECO:0000259" key="11">
    <source>
        <dbReference type="SMART" id="SM00845"/>
    </source>
</evidence>
<dbReference type="NCBIfam" id="TIGR00133">
    <property type="entry name" value="gatB"/>
    <property type="match status" value="1"/>
</dbReference>
<organism evidence="12 13">
    <name type="scientific">Candidatus Curtissbacteria bacterium GW2011_GWA1_41_11</name>
    <dbReference type="NCBI Taxonomy" id="1618409"/>
    <lineage>
        <taxon>Bacteria</taxon>
        <taxon>Candidatus Curtissiibacteriota</taxon>
    </lineage>
</organism>
<keyword evidence="5 10" id="KW-0067">ATP-binding</keyword>
<dbReference type="InterPro" id="IPR003789">
    <property type="entry name" value="Asn/Gln_tRNA_amidoTrase-B-like"/>
</dbReference>
<dbReference type="GO" id="GO:0050566">
    <property type="term" value="F:asparaginyl-tRNA synthase (glutamine-hydrolyzing) activity"/>
    <property type="evidence" value="ECO:0007669"/>
    <property type="project" value="RHEA"/>
</dbReference>
<evidence type="ECO:0000313" key="13">
    <source>
        <dbReference type="Proteomes" id="UP000034854"/>
    </source>
</evidence>
<evidence type="ECO:0000256" key="5">
    <source>
        <dbReference type="ARBA" id="ARBA00022840"/>
    </source>
</evidence>
<dbReference type="SMART" id="SM00845">
    <property type="entry name" value="GatB_Yqey"/>
    <property type="match status" value="1"/>
</dbReference>
<proteinExistence type="inferred from homology"/>
<dbReference type="InterPro" id="IPR004413">
    <property type="entry name" value="GatB"/>
</dbReference>
<dbReference type="SUPFAM" id="SSF89095">
    <property type="entry name" value="GatB/YqeY motif"/>
    <property type="match status" value="2"/>
</dbReference>
<dbReference type="EMBL" id="LCAG01000018">
    <property type="protein sequence ID" value="KKR86243.1"/>
    <property type="molecule type" value="Genomic_DNA"/>
</dbReference>
<gene>
    <name evidence="10" type="primary">gatB</name>
    <name evidence="12" type="ORF">UU34_C0018G0004</name>
</gene>
<dbReference type="PANTHER" id="PTHR11659:SF0">
    <property type="entry name" value="GLUTAMYL-TRNA(GLN) AMIDOTRANSFERASE SUBUNIT B, MITOCHONDRIAL"/>
    <property type="match status" value="1"/>
</dbReference>
<dbReference type="PATRIC" id="fig|1618409.3.peg.776"/>
<dbReference type="NCBIfam" id="NF004012">
    <property type="entry name" value="PRK05477.1-2"/>
    <property type="match status" value="1"/>
</dbReference>
<evidence type="ECO:0000256" key="7">
    <source>
        <dbReference type="ARBA" id="ARBA00024799"/>
    </source>
</evidence>
<dbReference type="PANTHER" id="PTHR11659">
    <property type="entry name" value="GLUTAMYL-TRNA GLN AMIDOTRANSFERASE SUBUNIT B MITOCHONDRIAL AND PROKARYOTIC PET112-RELATED"/>
    <property type="match status" value="1"/>
</dbReference>
<keyword evidence="6 10" id="KW-0648">Protein biosynthesis</keyword>
<dbReference type="GO" id="GO:0016740">
    <property type="term" value="F:transferase activity"/>
    <property type="evidence" value="ECO:0007669"/>
    <property type="project" value="UniProtKB-KW"/>
</dbReference>
<dbReference type="InterPro" id="IPR042114">
    <property type="entry name" value="GatB_C_1"/>
</dbReference>
<sequence length="412" mass="46890">MDTFKPIIGLEVHVELATASKMFCGCPADHFGKEPNTQTCPVCLGLPGALPVPNKKAVEWTIMLGLALGCTVNEESKFDRKHYFYPDLPKGYQISQYDQPLCIDGKLGDIRIQRVHLEEDTGKLQHAVGVSLVDFNRSGVPLVEVVTEPDFRSIEEVDVYVKKLQQIIRYLGISGADMEKGTMRIEPSISLSTDGKIPNYRVELKNVNSFRFVRKALEYEIARQQREGHIQQTRGWSEDKNATVVQREKEEAHDYRYFPEPDIPPMRWSGRQISDIRSQIGELPDEKKERFMKKYGLSDYDATQLTETRQRAEFFEEVAKEGTPKAIANILINKKVTTKEELMKFLQNAPSISADELQETVERILKENPKAIEDYRNGKEQALMFLVGQALRQLKGKGDAQGISAIIRRLIV</sequence>
<dbReference type="InterPro" id="IPR017958">
    <property type="entry name" value="Gln-tRNA_amidoTrfase_suB_CS"/>
</dbReference>
<keyword evidence="12" id="KW-0808">Transferase</keyword>
<accession>A0A0G0UBA4</accession>